<dbReference type="Proteomes" id="UP001234297">
    <property type="component" value="Chromosome 6"/>
</dbReference>
<protein>
    <submittedName>
        <fullName evidence="1">Uncharacterized protein</fullName>
    </submittedName>
</protein>
<evidence type="ECO:0000313" key="1">
    <source>
        <dbReference type="EMBL" id="KAJ8627151.1"/>
    </source>
</evidence>
<proteinExistence type="predicted"/>
<gene>
    <name evidence="1" type="ORF">MRB53_020458</name>
</gene>
<organism evidence="1 2">
    <name type="scientific">Persea americana</name>
    <name type="common">Avocado</name>
    <dbReference type="NCBI Taxonomy" id="3435"/>
    <lineage>
        <taxon>Eukaryota</taxon>
        <taxon>Viridiplantae</taxon>
        <taxon>Streptophyta</taxon>
        <taxon>Embryophyta</taxon>
        <taxon>Tracheophyta</taxon>
        <taxon>Spermatophyta</taxon>
        <taxon>Magnoliopsida</taxon>
        <taxon>Magnoliidae</taxon>
        <taxon>Laurales</taxon>
        <taxon>Lauraceae</taxon>
        <taxon>Persea</taxon>
    </lineage>
</organism>
<evidence type="ECO:0000313" key="2">
    <source>
        <dbReference type="Proteomes" id="UP001234297"/>
    </source>
</evidence>
<keyword evidence="2" id="KW-1185">Reference proteome</keyword>
<sequence>MPGVGRGGRDVEGVREMEMACTGKWDGGAGEMEMGGDLRLGRDGGCEMDGPERWGRFFRCEICTDGGLHLG</sequence>
<dbReference type="EMBL" id="CM056814">
    <property type="protein sequence ID" value="KAJ8627151.1"/>
    <property type="molecule type" value="Genomic_DNA"/>
</dbReference>
<reference evidence="1 2" key="1">
    <citation type="journal article" date="2022" name="Hortic Res">
        <title>A haplotype resolved chromosomal level avocado genome allows analysis of novel avocado genes.</title>
        <authorList>
            <person name="Nath O."/>
            <person name="Fletcher S.J."/>
            <person name="Hayward A."/>
            <person name="Shaw L.M."/>
            <person name="Masouleh A.K."/>
            <person name="Furtado A."/>
            <person name="Henry R.J."/>
            <person name="Mitter N."/>
        </authorList>
    </citation>
    <scope>NUCLEOTIDE SEQUENCE [LARGE SCALE GENOMIC DNA]</scope>
    <source>
        <strain evidence="2">cv. Hass</strain>
    </source>
</reference>
<accession>A0ACC2L193</accession>
<comment type="caution">
    <text evidence="1">The sequence shown here is derived from an EMBL/GenBank/DDBJ whole genome shotgun (WGS) entry which is preliminary data.</text>
</comment>
<name>A0ACC2L193_PERAE</name>